<dbReference type="Pfam" id="PF02545">
    <property type="entry name" value="Maf"/>
    <property type="match status" value="1"/>
</dbReference>
<feature type="non-terminal residue" evidence="4">
    <location>
        <position position="307"/>
    </location>
</feature>
<comment type="caution">
    <text evidence="4">The sequence shown here is derived from an EMBL/GenBank/DDBJ whole genome shotgun (WGS) entry which is preliminary data.</text>
</comment>
<dbReference type="OrthoDB" id="10267058at2759"/>
<dbReference type="CDD" id="cd00555">
    <property type="entry name" value="Maf"/>
    <property type="match status" value="1"/>
</dbReference>
<dbReference type="PANTHER" id="PTHR43213:SF5">
    <property type="entry name" value="BIFUNCTIONAL DTTP_UTP PYROPHOSPHATASE_METHYLTRANSFERASE PROTEIN-RELATED"/>
    <property type="match status" value="1"/>
</dbReference>
<keyword evidence="2" id="KW-0378">Hydrolase</keyword>
<comment type="cofactor">
    <cofactor evidence="1">
        <name>a divalent metal cation</name>
        <dbReference type="ChEBI" id="CHEBI:60240"/>
    </cofactor>
</comment>
<dbReference type="AlphaFoldDB" id="A0A9P6QY31"/>
<evidence type="ECO:0000313" key="5">
    <source>
        <dbReference type="Proteomes" id="UP000823405"/>
    </source>
</evidence>
<dbReference type="GO" id="GO:0047429">
    <property type="term" value="F:nucleoside triphosphate diphosphatase activity"/>
    <property type="evidence" value="ECO:0007669"/>
    <property type="project" value="InterPro"/>
</dbReference>
<reference evidence="4" key="1">
    <citation type="journal article" date="2020" name="Fungal Divers.">
        <title>Resolving the Mortierellaceae phylogeny through synthesis of multi-gene phylogenetics and phylogenomics.</title>
        <authorList>
            <person name="Vandepol N."/>
            <person name="Liber J."/>
            <person name="Desiro A."/>
            <person name="Na H."/>
            <person name="Kennedy M."/>
            <person name="Barry K."/>
            <person name="Grigoriev I.V."/>
            <person name="Miller A.N."/>
            <person name="O'Donnell K."/>
            <person name="Stajich J.E."/>
            <person name="Bonito G."/>
        </authorList>
    </citation>
    <scope>NUCLEOTIDE SEQUENCE</scope>
    <source>
        <strain evidence="4">NVP60</strain>
    </source>
</reference>
<proteinExistence type="inferred from homology"/>
<feature type="compositionally biased region" description="Basic and acidic residues" evidence="3">
    <location>
        <begin position="278"/>
        <end position="287"/>
    </location>
</feature>
<dbReference type="EMBL" id="JAAAIN010001790">
    <property type="protein sequence ID" value="KAG0300169.1"/>
    <property type="molecule type" value="Genomic_DNA"/>
</dbReference>
<evidence type="ECO:0000256" key="1">
    <source>
        <dbReference type="ARBA" id="ARBA00001968"/>
    </source>
</evidence>
<dbReference type="HAMAP" id="MF_00528">
    <property type="entry name" value="Maf"/>
    <property type="match status" value="1"/>
</dbReference>
<dbReference type="SUPFAM" id="SSF52972">
    <property type="entry name" value="ITPase-like"/>
    <property type="match status" value="1"/>
</dbReference>
<name>A0A9P6QY31_9FUNG</name>
<evidence type="ECO:0000256" key="2">
    <source>
        <dbReference type="ARBA" id="ARBA00022801"/>
    </source>
</evidence>
<gene>
    <name evidence="4" type="ORF">BGZ97_003363</name>
</gene>
<accession>A0A9P6QY31</accession>
<protein>
    <submittedName>
        <fullName evidence="4">Uncharacterized protein</fullName>
    </submittedName>
</protein>
<dbReference type="InterPro" id="IPR029001">
    <property type="entry name" value="ITPase-like_fam"/>
</dbReference>
<sequence length="307" mass="33433">MVAQQVLNIKWLNTLNTKNVVLASSSPRRKDILSHIGLKYTVVPSTFPETLDKSLFNHPSDYVKENALQKALEVYERLKAAGETPDLVIGADTVVAHGPRILEKPATVEGAIDMLTSLSGSAHMVYTGVTLIAPSTEGADKPPRILTDVEGTEVKFQNVSRELIEAYVATKECMDKAGAYGYQTTGCILVKGINGCSWNVIGLPASKNKNTRPLLETLLGGDTKMSYENKDVPEKISPLRAPLQLSLQGDSAETKLKLRSVIRTNWLELHLLAYDTESERKIPKKDPASTTAAMSSGQYNMEDSSSG</sequence>
<evidence type="ECO:0000313" key="4">
    <source>
        <dbReference type="EMBL" id="KAG0300169.1"/>
    </source>
</evidence>
<dbReference type="Proteomes" id="UP000823405">
    <property type="component" value="Unassembled WGS sequence"/>
</dbReference>
<feature type="compositionally biased region" description="Polar residues" evidence="3">
    <location>
        <begin position="288"/>
        <end position="307"/>
    </location>
</feature>
<keyword evidence="5" id="KW-1185">Reference proteome</keyword>
<dbReference type="NCBIfam" id="TIGR00172">
    <property type="entry name" value="maf"/>
    <property type="match status" value="1"/>
</dbReference>
<dbReference type="InterPro" id="IPR003697">
    <property type="entry name" value="Maf-like"/>
</dbReference>
<feature type="region of interest" description="Disordered" evidence="3">
    <location>
        <begin position="278"/>
        <end position="307"/>
    </location>
</feature>
<organism evidence="4 5">
    <name type="scientific">Linnemannia gamsii</name>
    <dbReference type="NCBI Taxonomy" id="64522"/>
    <lineage>
        <taxon>Eukaryota</taxon>
        <taxon>Fungi</taxon>
        <taxon>Fungi incertae sedis</taxon>
        <taxon>Mucoromycota</taxon>
        <taxon>Mortierellomycotina</taxon>
        <taxon>Mortierellomycetes</taxon>
        <taxon>Mortierellales</taxon>
        <taxon>Mortierellaceae</taxon>
        <taxon>Linnemannia</taxon>
    </lineage>
</organism>
<evidence type="ECO:0000256" key="3">
    <source>
        <dbReference type="SAM" id="MobiDB-lite"/>
    </source>
</evidence>
<dbReference type="Gene3D" id="3.90.950.10">
    <property type="match status" value="1"/>
</dbReference>
<dbReference type="PANTHER" id="PTHR43213">
    <property type="entry name" value="BIFUNCTIONAL DTTP/UTP PYROPHOSPHATASE/METHYLTRANSFERASE PROTEIN-RELATED"/>
    <property type="match status" value="1"/>
</dbReference>